<keyword evidence="2" id="KW-0812">Transmembrane</keyword>
<proteinExistence type="predicted"/>
<dbReference type="OrthoDB" id="7595044at2"/>
<keyword evidence="2" id="KW-0472">Membrane</keyword>
<feature type="transmembrane region" description="Helical" evidence="2">
    <location>
        <begin position="284"/>
        <end position="302"/>
    </location>
</feature>
<feature type="transmembrane region" description="Helical" evidence="2">
    <location>
        <begin position="26"/>
        <end position="43"/>
    </location>
</feature>
<protein>
    <recommendedName>
        <fullName evidence="5">O-antigen ligase like membrane protein</fullName>
    </recommendedName>
</protein>
<feature type="transmembrane region" description="Helical" evidence="2">
    <location>
        <begin position="219"/>
        <end position="240"/>
    </location>
</feature>
<gene>
    <name evidence="3" type="ORF">SAMN04488026_106011</name>
</gene>
<dbReference type="RefSeq" id="WP_093161895.1">
    <property type="nucleotide sequence ID" value="NZ_FNEK01000060.1"/>
</dbReference>
<keyword evidence="2" id="KW-1133">Transmembrane helix</keyword>
<feature type="transmembrane region" description="Helical" evidence="2">
    <location>
        <begin position="162"/>
        <end position="180"/>
    </location>
</feature>
<accession>A0A1G9FY41</accession>
<dbReference type="EMBL" id="FNEK01000060">
    <property type="protein sequence ID" value="SDK93235.1"/>
    <property type="molecule type" value="Genomic_DNA"/>
</dbReference>
<feature type="transmembrane region" description="Helical" evidence="2">
    <location>
        <begin position="413"/>
        <end position="440"/>
    </location>
</feature>
<evidence type="ECO:0000313" key="3">
    <source>
        <dbReference type="EMBL" id="SDK93235.1"/>
    </source>
</evidence>
<feature type="transmembrane region" description="Helical" evidence="2">
    <location>
        <begin position="98"/>
        <end position="115"/>
    </location>
</feature>
<name>A0A1G9FY41_9RHOB</name>
<feature type="region of interest" description="Disordered" evidence="1">
    <location>
        <begin position="479"/>
        <end position="526"/>
    </location>
</feature>
<dbReference type="Proteomes" id="UP000199382">
    <property type="component" value="Unassembled WGS sequence"/>
</dbReference>
<feature type="transmembrane region" description="Helical" evidence="2">
    <location>
        <begin position="382"/>
        <end position="401"/>
    </location>
</feature>
<feature type="transmembrane region" description="Helical" evidence="2">
    <location>
        <begin position="6"/>
        <end position="21"/>
    </location>
</feature>
<feature type="transmembrane region" description="Helical" evidence="2">
    <location>
        <begin position="130"/>
        <end position="150"/>
    </location>
</feature>
<evidence type="ECO:0008006" key="5">
    <source>
        <dbReference type="Google" id="ProtNLM"/>
    </source>
</evidence>
<evidence type="ECO:0000256" key="2">
    <source>
        <dbReference type="SAM" id="Phobius"/>
    </source>
</evidence>
<evidence type="ECO:0000313" key="4">
    <source>
        <dbReference type="Proteomes" id="UP000199382"/>
    </source>
</evidence>
<evidence type="ECO:0000256" key="1">
    <source>
        <dbReference type="SAM" id="MobiDB-lite"/>
    </source>
</evidence>
<dbReference type="STRING" id="571298.SAMN04488026_106011"/>
<sequence>MPNTVAYIVLFAWPAIAALAFRRLPLAAGVSAALIGAFLLLPAKVEIDLPMLPSFDKGLSGIFAALLLMVSVSRPALFSRTEPAIRPGWLPRSRWSQACMLGALGGSVVTVLINAEPLLYGPRILPGLQLYYGLSAILNQIIVFLPFLIARKVLATPEAQRLFLLTLGVAAVIYAFPALYEVRMSPQLNRTLYGFFPASFAQHMREGGFRPLVFLHHGLALSLFLALGFLGAVACLRYLGKNRPGKYIAASLFLFVVLYFSKSLGAFVIALIFAPVMLIAPARLQLLFAAAVAAATLSYPVLRGNDLVPVERMAGFAQSIDADRAESLRFRVENEDALLAKANEKPFFGWGGWGRSRVYDTEGRDISVTDGAWVILFGQGGWVLYLSTFGLLCMPVLLTAWRSKSHPPDGVAIALTLLLCANTIDLLPNSGLLPITWMMAGALAGRLERQLLGETIPGADAPPPGGNIAGPGLYAPGRFRSGSDSPTAKGALFTPTPRAAAAPEKVLHRKTMFQPSRSHRPEKDPS</sequence>
<feature type="transmembrane region" description="Helical" evidence="2">
    <location>
        <begin position="252"/>
        <end position="278"/>
    </location>
</feature>
<feature type="transmembrane region" description="Helical" evidence="2">
    <location>
        <begin position="58"/>
        <end position="77"/>
    </location>
</feature>
<keyword evidence="4" id="KW-1185">Reference proteome</keyword>
<organism evidence="3 4">
    <name type="scientific">Aliiruegeria lutimaris</name>
    <dbReference type="NCBI Taxonomy" id="571298"/>
    <lineage>
        <taxon>Bacteria</taxon>
        <taxon>Pseudomonadati</taxon>
        <taxon>Pseudomonadota</taxon>
        <taxon>Alphaproteobacteria</taxon>
        <taxon>Rhodobacterales</taxon>
        <taxon>Roseobacteraceae</taxon>
        <taxon>Aliiruegeria</taxon>
    </lineage>
</organism>
<dbReference type="AlphaFoldDB" id="A0A1G9FY41"/>
<reference evidence="3 4" key="1">
    <citation type="submission" date="2016-10" db="EMBL/GenBank/DDBJ databases">
        <authorList>
            <person name="de Groot N.N."/>
        </authorList>
    </citation>
    <scope>NUCLEOTIDE SEQUENCE [LARGE SCALE GENOMIC DNA]</scope>
    <source>
        <strain evidence="3 4">DSM 25294</strain>
    </source>
</reference>